<accession>W2RWN9</accession>
<dbReference type="InterPro" id="IPR019410">
    <property type="entry name" value="Methyltransf_16"/>
</dbReference>
<gene>
    <name evidence="1" type="ORF">HMPREF1541_05137</name>
</gene>
<dbReference type="AlphaFoldDB" id="W2RWN9"/>
<evidence type="ECO:0000313" key="2">
    <source>
        <dbReference type="Proteomes" id="UP000030752"/>
    </source>
</evidence>
<proteinExistence type="predicted"/>
<keyword evidence="2" id="KW-1185">Reference proteome</keyword>
<name>W2RWN9_CYPE1</name>
<evidence type="ECO:0000313" key="1">
    <source>
        <dbReference type="EMBL" id="ETN40857.1"/>
    </source>
</evidence>
<dbReference type="InParanoid" id="W2RWN9"/>
<evidence type="ECO:0008006" key="3">
    <source>
        <dbReference type="Google" id="ProtNLM"/>
    </source>
</evidence>
<dbReference type="Proteomes" id="UP000030752">
    <property type="component" value="Unassembled WGS sequence"/>
</dbReference>
<reference evidence="1 2" key="1">
    <citation type="submission" date="2013-03" db="EMBL/GenBank/DDBJ databases">
        <title>The Genome Sequence of Phialophora europaea CBS 101466.</title>
        <authorList>
            <consortium name="The Broad Institute Genomics Platform"/>
            <person name="Cuomo C."/>
            <person name="de Hoog S."/>
            <person name="Gorbushina A."/>
            <person name="Walker B."/>
            <person name="Young S.K."/>
            <person name="Zeng Q."/>
            <person name="Gargeya S."/>
            <person name="Fitzgerald M."/>
            <person name="Haas B."/>
            <person name="Abouelleil A."/>
            <person name="Allen A.W."/>
            <person name="Alvarado L."/>
            <person name="Arachchi H.M."/>
            <person name="Berlin A.M."/>
            <person name="Chapman S.B."/>
            <person name="Gainer-Dewar J."/>
            <person name="Goldberg J."/>
            <person name="Griggs A."/>
            <person name="Gujja S."/>
            <person name="Hansen M."/>
            <person name="Howarth C."/>
            <person name="Imamovic A."/>
            <person name="Ireland A."/>
            <person name="Larimer J."/>
            <person name="McCowan C."/>
            <person name="Murphy C."/>
            <person name="Pearson M."/>
            <person name="Poon T.W."/>
            <person name="Priest M."/>
            <person name="Roberts A."/>
            <person name="Saif S."/>
            <person name="Shea T."/>
            <person name="Sisk P."/>
            <person name="Sykes S."/>
            <person name="Wortman J."/>
            <person name="Nusbaum C."/>
            <person name="Birren B."/>
        </authorList>
    </citation>
    <scope>NUCLEOTIDE SEQUENCE [LARGE SCALE GENOMIC DNA]</scope>
    <source>
        <strain evidence="1 2">CBS 101466</strain>
    </source>
</reference>
<dbReference type="eggNOG" id="KOG2920">
    <property type="taxonomic scope" value="Eukaryota"/>
</dbReference>
<dbReference type="RefSeq" id="XP_008717700.1">
    <property type="nucleotide sequence ID" value="XM_008719478.1"/>
</dbReference>
<dbReference type="EMBL" id="KB822720">
    <property type="protein sequence ID" value="ETN40857.1"/>
    <property type="molecule type" value="Genomic_DNA"/>
</dbReference>
<dbReference type="VEuPathDB" id="FungiDB:HMPREF1541_05137"/>
<dbReference type="HOGENOM" id="CLU_032409_2_0_1"/>
<organism evidence="1 2">
    <name type="scientific">Cyphellophora europaea (strain CBS 101466)</name>
    <name type="common">Phialophora europaea</name>
    <dbReference type="NCBI Taxonomy" id="1220924"/>
    <lineage>
        <taxon>Eukaryota</taxon>
        <taxon>Fungi</taxon>
        <taxon>Dikarya</taxon>
        <taxon>Ascomycota</taxon>
        <taxon>Pezizomycotina</taxon>
        <taxon>Eurotiomycetes</taxon>
        <taxon>Chaetothyriomycetidae</taxon>
        <taxon>Chaetothyriales</taxon>
        <taxon>Cyphellophoraceae</taxon>
        <taxon>Cyphellophora</taxon>
    </lineage>
</organism>
<dbReference type="OrthoDB" id="2106152at2759"/>
<dbReference type="GO" id="GO:0005737">
    <property type="term" value="C:cytoplasm"/>
    <property type="evidence" value="ECO:0007669"/>
    <property type="project" value="TreeGrafter"/>
</dbReference>
<dbReference type="Gene3D" id="3.40.50.150">
    <property type="entry name" value="Vaccinia Virus protein VP39"/>
    <property type="match status" value="1"/>
</dbReference>
<protein>
    <recommendedName>
        <fullName evidence="3">Nicotinamide N-methyltransferase</fullName>
    </recommendedName>
</protein>
<sequence length="381" mass="42181">MSLLTRISVPAPPAPEAEDIFSSALTTIFTDDAINSWGSPGAHITYRSPRFGPLTLQIPVHPDEEQGRTLFAHYLWNAGVVAADAIEEASAGGQGEPTSIDQHDDDPERIVWDKRYWSVRGKRTLEIGAATALPSLIAALVDALSVTITDHPSSPALTNDAIVHNVRENLYLHPAFESIPPHNPQPRTAACESILVYGYTWGTSTFYQPAEYGKPASPPLASDLPPATSVTEKGYPRPDKIIVADCLWMPSQHVNILRTILHFLPQGISKDTDEMNSVPCALVVAGFHTGRAIVRNFFDLAVGHSMSSPHSDDIDEQRPQPQPYSHLTAEERACVGKLRLARIFEMDMDKRRRDWVWASERKGEGKWEAKRWCVVGVLVRR</sequence>
<dbReference type="PANTHER" id="PTHR14614">
    <property type="entry name" value="HEPATOCELLULAR CARCINOMA-ASSOCIATED ANTIGEN"/>
    <property type="match status" value="1"/>
</dbReference>
<dbReference type="GeneID" id="19972476"/>
<dbReference type="PANTHER" id="PTHR14614:SF104">
    <property type="entry name" value="N-METHYLTRANSFERASE, PUTATIVE (AFU_ORTHOLOGUE AFUA_1G17750)-RELATED"/>
    <property type="match status" value="1"/>
</dbReference>
<dbReference type="GO" id="GO:0008757">
    <property type="term" value="F:S-adenosylmethionine-dependent methyltransferase activity"/>
    <property type="evidence" value="ECO:0007669"/>
    <property type="project" value="UniProtKB-ARBA"/>
</dbReference>
<dbReference type="InterPro" id="IPR029063">
    <property type="entry name" value="SAM-dependent_MTases_sf"/>
</dbReference>